<proteinExistence type="predicted"/>
<dbReference type="AlphaFoldDB" id="A0A249KAK0"/>
<evidence type="ECO:0000313" key="1">
    <source>
        <dbReference type="EMBL" id="ASY13776.1"/>
    </source>
</evidence>
<dbReference type="Proteomes" id="UP000217171">
    <property type="component" value="Chromosome"/>
</dbReference>
<organism evidence="1 2">
    <name type="scientific">Candidatus Nanopelagicus hibericus</name>
    <dbReference type="NCBI Taxonomy" id="1884915"/>
    <lineage>
        <taxon>Bacteria</taxon>
        <taxon>Bacillati</taxon>
        <taxon>Actinomycetota</taxon>
        <taxon>Actinomycetes</taxon>
        <taxon>Candidatus Nanopelagicales</taxon>
        <taxon>Candidatus Nanopelagicaceae</taxon>
        <taxon>Candidatus Nanopelagicus</taxon>
    </lineage>
</organism>
<dbReference type="RefSeq" id="WP_095672748.1">
    <property type="nucleotide sequence ID" value="NZ_CP016771.1"/>
</dbReference>
<protein>
    <submittedName>
        <fullName evidence="1">Uncharacterized protein</fullName>
    </submittedName>
</protein>
<gene>
    <name evidence="1" type="ORF">B1s21160_05620</name>
</gene>
<name>A0A249KAK0_9ACTN</name>
<accession>A0A249KAK0</accession>
<evidence type="ECO:0000313" key="2">
    <source>
        <dbReference type="Proteomes" id="UP000217171"/>
    </source>
</evidence>
<dbReference type="KEGG" id="nhi:B1s21160_05620"/>
<reference evidence="1 2" key="1">
    <citation type="submission" date="2016-07" db="EMBL/GenBank/DDBJ databases">
        <title>High microdiversification within the ubiquitous acI lineage of Actinobacteria.</title>
        <authorList>
            <person name="Neuenschwander S.M."/>
            <person name="Salcher M."/>
            <person name="Ghai R."/>
            <person name="Pernthaler J."/>
        </authorList>
    </citation>
    <scope>NUCLEOTIDE SEQUENCE [LARGE SCALE GENOMIC DNA]</scope>
    <source>
        <strain evidence="1">MMS-21-160</strain>
    </source>
</reference>
<dbReference type="EMBL" id="CP016771">
    <property type="protein sequence ID" value="ASY13776.1"/>
    <property type="molecule type" value="Genomic_DNA"/>
</dbReference>
<keyword evidence="2" id="KW-1185">Reference proteome</keyword>
<sequence length="264" mass="29588">MGPIMFFPLMKTPNLEGFCDLIYEGPNNWENRIHKPVQIYLLWSNGKTWNSKKLMEMRVGDEARITTADVDKECLATGLALIYPSLKPLDSQLNSLPSKKVWYSEIPAWRNTAGFYNQFTQVSYQADIEPLPPKASLLTFHPFIQFGEVINNLLVLNVTSDAKIESGKISMFNSYDKSFIADSLISTNSLTTIPLDVYSFKPTDLPIFYSSNIAGIPFGLGIAKSGKMLSLEHTHPPASLVLHGDRRGIQGKIKTSWIEKLVKA</sequence>